<evidence type="ECO:0000256" key="3">
    <source>
        <dbReference type="ARBA" id="ARBA00022525"/>
    </source>
</evidence>
<dbReference type="SUPFAM" id="SSF111423">
    <property type="entry name" value="Resistin"/>
    <property type="match status" value="1"/>
</dbReference>
<keyword evidence="4" id="KW-0372">Hormone</keyword>
<reference evidence="8" key="2">
    <citation type="submission" date="2020-05" db="UniProtKB">
        <authorList>
            <consortium name="Ensembl"/>
        </authorList>
    </citation>
    <scope>IDENTIFICATION</scope>
</reference>
<dbReference type="InParanoid" id="A0A6I8SGH2"/>
<gene>
    <name evidence="8" type="primary">LOC116408250</name>
</gene>
<dbReference type="Gene3D" id="2.60.40.4230">
    <property type="entry name" value="Resistin head domain"/>
    <property type="match status" value="1"/>
</dbReference>
<dbReference type="GO" id="GO:0005179">
    <property type="term" value="F:hormone activity"/>
    <property type="evidence" value="ECO:0007669"/>
    <property type="project" value="UniProtKB-KW"/>
</dbReference>
<feature type="signal peptide" evidence="7">
    <location>
        <begin position="1"/>
        <end position="23"/>
    </location>
</feature>
<keyword evidence="5 7" id="KW-0732">Signal</keyword>
<dbReference type="InterPro" id="IPR036262">
    <property type="entry name" value="Resistin-like_sf"/>
</dbReference>
<evidence type="ECO:0000256" key="6">
    <source>
        <dbReference type="ARBA" id="ARBA00023157"/>
    </source>
</evidence>
<name>A0A6I8SGH2_XENTR</name>
<comment type="similarity">
    <text evidence="2">Belongs to the resistin/FIZZ family.</text>
</comment>
<evidence type="ECO:0000313" key="8">
    <source>
        <dbReference type="Ensembl" id="ENSXETP00000091514"/>
    </source>
</evidence>
<dbReference type="PANTHER" id="PTHR21101:SF12">
    <property type="entry name" value="RESISTIN"/>
    <property type="match status" value="1"/>
</dbReference>
<feature type="chain" id="PRO_5031503017" evidence="7">
    <location>
        <begin position="24"/>
        <end position="112"/>
    </location>
</feature>
<accession>A0A6I8SGH2</accession>
<dbReference type="Bgee" id="ENSXETG00000035389">
    <property type="expression patterns" value="Expressed in neurula embryo and 12 other cell types or tissues"/>
</dbReference>
<keyword evidence="3" id="KW-0964">Secreted</keyword>
<dbReference type="AlphaFoldDB" id="A0A6I8SGH2"/>
<keyword evidence="6" id="KW-1015">Disulfide bond</keyword>
<dbReference type="GeneTree" id="ENSGT00390000016177"/>
<organism evidence="8">
    <name type="scientific">Xenopus tropicalis</name>
    <name type="common">Western clawed frog</name>
    <name type="synonym">Silurana tropicalis</name>
    <dbReference type="NCBI Taxonomy" id="8364"/>
    <lineage>
        <taxon>Eukaryota</taxon>
        <taxon>Metazoa</taxon>
        <taxon>Chordata</taxon>
        <taxon>Craniata</taxon>
        <taxon>Vertebrata</taxon>
        <taxon>Euteleostomi</taxon>
        <taxon>Amphibia</taxon>
        <taxon>Batrachia</taxon>
        <taxon>Anura</taxon>
        <taxon>Pipoidea</taxon>
        <taxon>Pipidae</taxon>
        <taxon>Xenopodinae</taxon>
        <taxon>Xenopus</taxon>
        <taxon>Silurana</taxon>
    </lineage>
</organism>
<reference evidence="8" key="1">
    <citation type="journal article" date="2010" name="Science">
        <title>The genome of the Western clawed frog Xenopus tropicalis.</title>
        <authorList>
            <person name="Hellsten U."/>
            <person name="Harland R.M."/>
            <person name="Gilchrist M.J."/>
            <person name="Hendrix D."/>
            <person name="Jurka J."/>
            <person name="Kapitonov V."/>
            <person name="Ovcharenko I."/>
            <person name="Putnam N.H."/>
            <person name="Shu S."/>
            <person name="Taher L."/>
            <person name="Blitz I.L."/>
            <person name="Blumberg B."/>
            <person name="Dichmann D.S."/>
            <person name="Dubchak I."/>
            <person name="Amaya E."/>
            <person name="Detter J.C."/>
            <person name="Fletcher R."/>
            <person name="Gerhard D.S."/>
            <person name="Goodstein D."/>
            <person name="Graves T."/>
            <person name="Grigoriev I.V."/>
            <person name="Grimwood J."/>
            <person name="Kawashima T."/>
            <person name="Lindquist E."/>
            <person name="Lucas S.M."/>
            <person name="Mead P.E."/>
            <person name="Mitros T."/>
            <person name="Ogino H."/>
            <person name="Ohta Y."/>
            <person name="Poliakov A.V."/>
            <person name="Pollet N."/>
            <person name="Robert J."/>
            <person name="Salamov A."/>
            <person name="Sater A.K."/>
            <person name="Schmutz J."/>
            <person name="Terry A."/>
            <person name="Vize P.D."/>
            <person name="Warren W.C."/>
            <person name="Wells D."/>
            <person name="Wills A."/>
            <person name="Wilson R.K."/>
            <person name="Zimmerman L.B."/>
            <person name="Zorn A.M."/>
            <person name="Grainger R."/>
            <person name="Grammer T."/>
            <person name="Khokha M.K."/>
            <person name="Richardson P.M."/>
            <person name="Rokhsar D.S."/>
        </authorList>
    </citation>
    <scope>NUCLEOTIDE SEQUENCE [LARGE SCALE GENOMIC DNA]</scope>
    <source>
        <strain evidence="8">Nigerian</strain>
    </source>
</reference>
<dbReference type="FunCoup" id="A0A6I8SGH2">
    <property type="interactions" value="15"/>
</dbReference>
<dbReference type="Ensembl" id="ENSXETT00000100276">
    <property type="protein sequence ID" value="ENSXETP00000091514"/>
    <property type="gene ID" value="ENSXETG00000035389"/>
</dbReference>
<dbReference type="Pfam" id="PF06954">
    <property type="entry name" value="Resistin"/>
    <property type="match status" value="1"/>
</dbReference>
<evidence type="ECO:0000256" key="5">
    <source>
        <dbReference type="ARBA" id="ARBA00022729"/>
    </source>
</evidence>
<evidence type="ECO:0000256" key="7">
    <source>
        <dbReference type="SAM" id="SignalP"/>
    </source>
</evidence>
<dbReference type="PANTHER" id="PTHR21101">
    <property type="entry name" value="RESISTIN"/>
    <property type="match status" value="1"/>
</dbReference>
<sequence length="112" mass="11689">MKLRLTLVLLVLVLVPAIDMGGANDCSITDLIGFNSLIKSMVASALEKTEIDCIDARGNGASATCPADTAAVSCACGMGCGSWDIQSKSTCHCQCAGMDWTTARCCKIQSKH</sequence>
<dbReference type="InterPro" id="IPR009714">
    <property type="entry name" value="RELM"/>
</dbReference>
<proteinExistence type="inferred from homology"/>
<protein>
    <submittedName>
        <fullName evidence="8">Resistin-like beta</fullName>
    </submittedName>
</protein>
<evidence type="ECO:0000256" key="2">
    <source>
        <dbReference type="ARBA" id="ARBA00007258"/>
    </source>
</evidence>
<dbReference type="GO" id="GO:0005576">
    <property type="term" value="C:extracellular region"/>
    <property type="evidence" value="ECO:0007669"/>
    <property type="project" value="UniProtKB-SubCell"/>
</dbReference>
<evidence type="ECO:0000256" key="4">
    <source>
        <dbReference type="ARBA" id="ARBA00022702"/>
    </source>
</evidence>
<comment type="subcellular location">
    <subcellularLocation>
        <location evidence="1">Secreted</location>
    </subcellularLocation>
</comment>
<evidence type="ECO:0000256" key="1">
    <source>
        <dbReference type="ARBA" id="ARBA00004613"/>
    </source>
</evidence>